<proteinExistence type="predicted"/>
<dbReference type="InterPro" id="IPR001732">
    <property type="entry name" value="UDP-Glc/GDP-Man_DH_N"/>
</dbReference>
<sequence>MKIAVAGTGYVGLSIATLLSQNNEVVALDIIPEKVEMINKGTSPIKDEYIEDYLKNKNLNLRATLDYKDAFKDAEFIVISTPTNYDDEKNFFDTSSVEDIIQKVI</sequence>
<evidence type="ECO:0000259" key="1">
    <source>
        <dbReference type="Pfam" id="PF03721"/>
    </source>
</evidence>
<dbReference type="Pfam" id="PF03721">
    <property type="entry name" value="UDPG_MGDP_dh_N"/>
    <property type="match status" value="1"/>
</dbReference>
<feature type="non-terminal residue" evidence="2">
    <location>
        <position position="105"/>
    </location>
</feature>
<protein>
    <submittedName>
        <fullName evidence="2">UDP-glucose 6-dehydrogenase</fullName>
    </submittedName>
</protein>
<dbReference type="Gene3D" id="3.40.50.720">
    <property type="entry name" value="NAD(P)-binding Rossmann-like Domain"/>
    <property type="match status" value="1"/>
</dbReference>
<feature type="domain" description="UDP-glucose/GDP-mannose dehydrogenase N-terminal" evidence="1">
    <location>
        <begin position="1"/>
        <end position="104"/>
    </location>
</feature>
<dbReference type="PANTHER" id="PTHR43750:SF2">
    <property type="entry name" value="UDP-GLUCOSE 6-DEHYDROGENASE"/>
    <property type="match status" value="1"/>
</dbReference>
<accession>K1T2J3</accession>
<reference evidence="2" key="1">
    <citation type="journal article" date="2013" name="Environ. Microbiol.">
        <title>Microbiota from the distal guts of lean and obese adolescents exhibit partial functional redundancy besides clear differences in community structure.</title>
        <authorList>
            <person name="Ferrer M."/>
            <person name="Ruiz A."/>
            <person name="Lanza F."/>
            <person name="Haange S.B."/>
            <person name="Oberbach A."/>
            <person name="Till H."/>
            <person name="Bargiela R."/>
            <person name="Campoy C."/>
            <person name="Segura M.T."/>
            <person name="Richter M."/>
            <person name="von Bergen M."/>
            <person name="Seifert J."/>
            <person name="Suarez A."/>
        </authorList>
    </citation>
    <scope>NUCLEOTIDE SEQUENCE</scope>
</reference>
<dbReference type="SUPFAM" id="SSF51735">
    <property type="entry name" value="NAD(P)-binding Rossmann-fold domains"/>
    <property type="match status" value="1"/>
</dbReference>
<dbReference type="AlphaFoldDB" id="K1T2J3"/>
<gene>
    <name evidence="2" type="ORF">OBE_08270</name>
</gene>
<name>K1T2J3_9ZZZZ</name>
<organism evidence="2">
    <name type="scientific">human gut metagenome</name>
    <dbReference type="NCBI Taxonomy" id="408170"/>
    <lineage>
        <taxon>unclassified sequences</taxon>
        <taxon>metagenomes</taxon>
        <taxon>organismal metagenomes</taxon>
    </lineage>
</organism>
<dbReference type="InterPro" id="IPR036291">
    <property type="entry name" value="NAD(P)-bd_dom_sf"/>
</dbReference>
<evidence type="ECO:0000313" key="2">
    <source>
        <dbReference type="EMBL" id="EKC61854.1"/>
    </source>
</evidence>
<dbReference type="GO" id="GO:0016616">
    <property type="term" value="F:oxidoreductase activity, acting on the CH-OH group of donors, NAD or NADP as acceptor"/>
    <property type="evidence" value="ECO:0007669"/>
    <property type="project" value="InterPro"/>
</dbReference>
<dbReference type="GO" id="GO:0051287">
    <property type="term" value="F:NAD binding"/>
    <property type="evidence" value="ECO:0007669"/>
    <property type="project" value="InterPro"/>
</dbReference>
<dbReference type="PANTHER" id="PTHR43750">
    <property type="entry name" value="UDP-GLUCOSE 6-DEHYDROGENASE TUAD"/>
    <property type="match status" value="1"/>
</dbReference>
<dbReference type="EMBL" id="AJWZ01005703">
    <property type="protein sequence ID" value="EKC61854.1"/>
    <property type="molecule type" value="Genomic_DNA"/>
</dbReference>
<comment type="caution">
    <text evidence="2">The sequence shown here is derived from an EMBL/GenBank/DDBJ whole genome shotgun (WGS) entry which is preliminary data.</text>
</comment>